<sequence>MSEIINEEEGSINLAEMSRQNGLSELENMKKIITFLAAKAEFYDENIKVQVRFKKEAQADPS</sequence>
<evidence type="ECO:0000313" key="1">
    <source>
        <dbReference type="EMBL" id="QJA65903.1"/>
    </source>
</evidence>
<gene>
    <name evidence="2" type="ORF">MM415A00434_0026</name>
    <name evidence="1" type="ORF">MM415B00370_0021</name>
    <name evidence="3" type="ORF">TM448B06278_0009</name>
</gene>
<organism evidence="1">
    <name type="scientific">viral metagenome</name>
    <dbReference type="NCBI Taxonomy" id="1070528"/>
    <lineage>
        <taxon>unclassified sequences</taxon>
        <taxon>metagenomes</taxon>
        <taxon>organismal metagenomes</taxon>
    </lineage>
</organism>
<dbReference type="EMBL" id="MT141546">
    <property type="protein sequence ID" value="QJA65903.1"/>
    <property type="molecule type" value="Genomic_DNA"/>
</dbReference>
<accession>A0A6M3J7U5</accession>
<dbReference type="EMBL" id="MT142483">
    <property type="protein sequence ID" value="QJA82251.1"/>
    <property type="molecule type" value="Genomic_DNA"/>
</dbReference>
<proteinExistence type="predicted"/>
<dbReference type="AlphaFoldDB" id="A0A6M3J7U5"/>
<evidence type="ECO:0000313" key="2">
    <source>
        <dbReference type="EMBL" id="QJA82251.1"/>
    </source>
</evidence>
<name>A0A6M3J7U5_9ZZZZ</name>
<dbReference type="EMBL" id="MT145152">
    <property type="protein sequence ID" value="QJI04145.1"/>
    <property type="molecule type" value="Genomic_DNA"/>
</dbReference>
<reference evidence="1" key="1">
    <citation type="submission" date="2020-03" db="EMBL/GenBank/DDBJ databases">
        <title>The deep terrestrial virosphere.</title>
        <authorList>
            <person name="Holmfeldt K."/>
            <person name="Nilsson E."/>
            <person name="Simone D."/>
            <person name="Lopez-Fernandez M."/>
            <person name="Wu X."/>
            <person name="de Brujin I."/>
            <person name="Lundin D."/>
            <person name="Andersson A."/>
            <person name="Bertilsson S."/>
            <person name="Dopson M."/>
        </authorList>
    </citation>
    <scope>NUCLEOTIDE SEQUENCE</scope>
    <source>
        <strain evidence="2">MM415A00434</strain>
        <strain evidence="1">MM415B00370</strain>
        <strain evidence="3">TM448B06278</strain>
    </source>
</reference>
<protein>
    <submittedName>
        <fullName evidence="1">Uncharacterized protein</fullName>
    </submittedName>
</protein>
<evidence type="ECO:0000313" key="3">
    <source>
        <dbReference type="EMBL" id="QJI04145.1"/>
    </source>
</evidence>